<feature type="domain" description="DUF306" evidence="1">
    <location>
        <begin position="5"/>
        <end position="105"/>
    </location>
</feature>
<keyword evidence="3" id="KW-1185">Reference proteome</keyword>
<dbReference type="InterPro" id="IPR038670">
    <property type="entry name" value="HslJ-like_sf"/>
</dbReference>
<dbReference type="Pfam" id="PF03724">
    <property type="entry name" value="META"/>
    <property type="match status" value="1"/>
</dbReference>
<evidence type="ECO:0000259" key="1">
    <source>
        <dbReference type="Pfam" id="PF03724"/>
    </source>
</evidence>
<gene>
    <name evidence="2" type="ORF">GVO57_07005</name>
</gene>
<dbReference type="EMBL" id="CP047895">
    <property type="protein sequence ID" value="QHL90623.1"/>
    <property type="molecule type" value="Genomic_DNA"/>
</dbReference>
<dbReference type="AlphaFoldDB" id="A0A7Z2NVK3"/>
<organism evidence="2 3">
    <name type="scientific">Sphingomonas changnyeongensis</name>
    <dbReference type="NCBI Taxonomy" id="2698679"/>
    <lineage>
        <taxon>Bacteria</taxon>
        <taxon>Pseudomonadati</taxon>
        <taxon>Pseudomonadota</taxon>
        <taxon>Alphaproteobacteria</taxon>
        <taxon>Sphingomonadales</taxon>
        <taxon>Sphingomonadaceae</taxon>
        <taxon>Sphingomonas</taxon>
    </lineage>
</organism>
<evidence type="ECO:0000313" key="3">
    <source>
        <dbReference type="Proteomes" id="UP000464468"/>
    </source>
</evidence>
<name>A0A7Z2NVK3_9SPHN</name>
<dbReference type="InterPro" id="IPR005184">
    <property type="entry name" value="DUF306_Meta_HslJ"/>
</dbReference>
<proteinExistence type="predicted"/>
<dbReference type="Proteomes" id="UP000464468">
    <property type="component" value="Chromosome"/>
</dbReference>
<dbReference type="Gene3D" id="2.40.128.270">
    <property type="match status" value="1"/>
</dbReference>
<accession>A0A7Z2NVK3</accession>
<reference evidence="2 3" key="1">
    <citation type="submission" date="2020-01" db="EMBL/GenBank/DDBJ databases">
        <title>Sphingomonas sp. C33 whole genome sequece.</title>
        <authorList>
            <person name="Park C."/>
        </authorList>
    </citation>
    <scope>NUCLEOTIDE SEQUENCE [LARGE SCALE GENOMIC DNA]</scope>
    <source>
        <strain evidence="2 3">C33</strain>
    </source>
</reference>
<protein>
    <submittedName>
        <fullName evidence="2">META domain-containing protein</fullName>
    </submittedName>
</protein>
<dbReference type="RefSeq" id="WP_160592550.1">
    <property type="nucleotide sequence ID" value="NZ_CP047895.1"/>
</dbReference>
<evidence type="ECO:0000313" key="2">
    <source>
        <dbReference type="EMBL" id="QHL90623.1"/>
    </source>
</evidence>
<sequence>MVGPTWTLIEYRPAGGGAPIRAADGEIYQLGFQQGGRLVARLSCNRGTGRWTATDGRAASGAIGIGPIAATMRGCLPGNLDRLAADLERVRSYAVKGGRLHLTIAPDAQATESGTAGGGDYVWTPGG</sequence>
<dbReference type="KEGG" id="schy:GVO57_07005"/>